<organism evidence="2 3">
    <name type="scientific">Desulfonema ishimotonii</name>
    <dbReference type="NCBI Taxonomy" id="45657"/>
    <lineage>
        <taxon>Bacteria</taxon>
        <taxon>Pseudomonadati</taxon>
        <taxon>Thermodesulfobacteriota</taxon>
        <taxon>Desulfobacteria</taxon>
        <taxon>Desulfobacterales</taxon>
        <taxon>Desulfococcaceae</taxon>
        <taxon>Desulfonema</taxon>
    </lineage>
</organism>
<reference evidence="3" key="1">
    <citation type="submission" date="2017-11" db="EMBL/GenBank/DDBJ databases">
        <authorList>
            <person name="Watanabe M."/>
            <person name="Kojima H."/>
        </authorList>
    </citation>
    <scope>NUCLEOTIDE SEQUENCE [LARGE SCALE GENOMIC DNA]</scope>
    <source>
        <strain evidence="3">Tokyo 01</strain>
    </source>
</reference>
<feature type="transmembrane region" description="Helical" evidence="1">
    <location>
        <begin position="202"/>
        <end position="222"/>
    </location>
</feature>
<comment type="caution">
    <text evidence="2">The sequence shown here is derived from an EMBL/GenBank/DDBJ whole genome shotgun (WGS) entry which is preliminary data.</text>
</comment>
<evidence type="ECO:0000313" key="3">
    <source>
        <dbReference type="Proteomes" id="UP000288096"/>
    </source>
</evidence>
<evidence type="ECO:0000256" key="1">
    <source>
        <dbReference type="SAM" id="Phobius"/>
    </source>
</evidence>
<gene>
    <name evidence="2" type="ORF">DENIS_1884</name>
</gene>
<protein>
    <recommendedName>
        <fullName evidence="4">O-antigen ligase domain-containing protein</fullName>
    </recommendedName>
</protein>
<feature type="transmembrane region" description="Helical" evidence="1">
    <location>
        <begin position="339"/>
        <end position="359"/>
    </location>
</feature>
<proteinExistence type="predicted"/>
<keyword evidence="1" id="KW-0472">Membrane</keyword>
<feature type="transmembrane region" description="Helical" evidence="1">
    <location>
        <begin position="153"/>
        <end position="173"/>
    </location>
</feature>
<dbReference type="OrthoDB" id="5510846at2"/>
<feature type="transmembrane region" description="Helical" evidence="1">
    <location>
        <begin position="179"/>
        <end position="195"/>
    </location>
</feature>
<dbReference type="EMBL" id="BEXT01000001">
    <property type="protein sequence ID" value="GBC60924.1"/>
    <property type="molecule type" value="Genomic_DNA"/>
</dbReference>
<name>A0A401FVE9_9BACT</name>
<feature type="transmembrane region" description="Helical" evidence="1">
    <location>
        <begin position="62"/>
        <end position="92"/>
    </location>
</feature>
<evidence type="ECO:0000313" key="2">
    <source>
        <dbReference type="EMBL" id="GBC60924.1"/>
    </source>
</evidence>
<keyword evidence="1" id="KW-1133">Transmembrane helix</keyword>
<feature type="transmembrane region" description="Helical" evidence="1">
    <location>
        <begin position="371"/>
        <end position="393"/>
    </location>
</feature>
<keyword evidence="3" id="KW-1185">Reference proteome</keyword>
<reference evidence="3" key="2">
    <citation type="submission" date="2019-01" db="EMBL/GenBank/DDBJ databases">
        <title>Genome sequence of Desulfonema ishimotonii strain Tokyo 01.</title>
        <authorList>
            <person name="Fukui M."/>
        </authorList>
    </citation>
    <scope>NUCLEOTIDE SEQUENCE [LARGE SCALE GENOMIC DNA]</scope>
    <source>
        <strain evidence="3">Tokyo 01</strain>
    </source>
</reference>
<dbReference type="RefSeq" id="WP_124328276.1">
    <property type="nucleotide sequence ID" value="NZ_BEXT01000001.1"/>
</dbReference>
<dbReference type="AlphaFoldDB" id="A0A401FVE9"/>
<feature type="transmembrane region" description="Helical" evidence="1">
    <location>
        <begin position="399"/>
        <end position="416"/>
    </location>
</feature>
<dbReference type="Proteomes" id="UP000288096">
    <property type="component" value="Unassembled WGS sequence"/>
</dbReference>
<feature type="transmembrane region" description="Helical" evidence="1">
    <location>
        <begin position="112"/>
        <end position="132"/>
    </location>
</feature>
<feature type="transmembrane region" description="Helical" evidence="1">
    <location>
        <begin position="228"/>
        <end position="246"/>
    </location>
</feature>
<feature type="transmembrane region" description="Helical" evidence="1">
    <location>
        <begin position="31"/>
        <end position="50"/>
    </location>
</feature>
<evidence type="ECO:0008006" key="4">
    <source>
        <dbReference type="Google" id="ProtNLM"/>
    </source>
</evidence>
<feature type="transmembrane region" description="Helical" evidence="1">
    <location>
        <begin position="5"/>
        <end position="25"/>
    </location>
</feature>
<sequence>MNKLIYILFLSVFFLDYLHFSLGLIPRSVTWMPEFLSMIAGVVIASRFAIRGRFKLHPKYLYLIFLYSTVLFVGTVLNATSSKVIIIGMRHYYKHLPFFLLPAVYDFSEKDVLRQLKLALFLLLMQCPLALYQRYIEFKDRTTGDVITGTLEDSGSLSITLICAIGVVFAFYLKRKINVAVFLVFALMLLVPTTINETKVSIILLPVAFLLPALLCEGYVNSGRVKNLLIVILMGSIFLSVFVVIYDRQENAQGGGILSFFTDKKTRDKYLFEEDDRDEDSTNVRRGDALMLAYNYLSRDVYTVIVGLGIGNVMASMFNEAESGKFATMGAEKLTLTHLFWESGLSGVITYLCIYLCIFRDVMLLKKRNDAFGTLALGWTSVFMIMVISLIYTNMGHQNVINFLFWYFSGLLLSVMSETEELRKDNAFHPHRPVSEPLNHRTVYRI</sequence>
<accession>A0A401FVE9</accession>
<keyword evidence="1" id="KW-0812">Transmembrane</keyword>